<accession>A0A9N9MLW9</accession>
<proteinExistence type="predicted"/>
<dbReference type="EMBL" id="OU892279">
    <property type="protein sequence ID" value="CAG9765749.1"/>
    <property type="molecule type" value="Genomic_DNA"/>
</dbReference>
<keyword evidence="2" id="KW-1185">Reference proteome</keyword>
<dbReference type="AlphaFoldDB" id="A0A9N9MLW9"/>
<name>A0A9N9MLW9_9CUCU</name>
<organism evidence="1 2">
    <name type="scientific">Ceutorhynchus assimilis</name>
    <name type="common">cabbage seed weevil</name>
    <dbReference type="NCBI Taxonomy" id="467358"/>
    <lineage>
        <taxon>Eukaryota</taxon>
        <taxon>Metazoa</taxon>
        <taxon>Ecdysozoa</taxon>
        <taxon>Arthropoda</taxon>
        <taxon>Hexapoda</taxon>
        <taxon>Insecta</taxon>
        <taxon>Pterygota</taxon>
        <taxon>Neoptera</taxon>
        <taxon>Endopterygota</taxon>
        <taxon>Coleoptera</taxon>
        <taxon>Polyphaga</taxon>
        <taxon>Cucujiformia</taxon>
        <taxon>Curculionidae</taxon>
        <taxon>Ceutorhynchinae</taxon>
        <taxon>Ceutorhynchus</taxon>
    </lineage>
</organism>
<reference evidence="1" key="1">
    <citation type="submission" date="2022-01" db="EMBL/GenBank/DDBJ databases">
        <authorList>
            <person name="King R."/>
        </authorList>
    </citation>
    <scope>NUCLEOTIDE SEQUENCE</scope>
</reference>
<dbReference type="OrthoDB" id="6747988at2759"/>
<evidence type="ECO:0000313" key="1">
    <source>
        <dbReference type="EMBL" id="CAG9765749.1"/>
    </source>
</evidence>
<protein>
    <submittedName>
        <fullName evidence="1">Uncharacterized protein</fullName>
    </submittedName>
</protein>
<evidence type="ECO:0000313" key="2">
    <source>
        <dbReference type="Proteomes" id="UP001152799"/>
    </source>
</evidence>
<dbReference type="Proteomes" id="UP001152799">
    <property type="component" value="Chromosome 3"/>
</dbReference>
<sequence>MKDLDTIALEWNLHRITKSRNSISPRGRPTLLFHNPQQFHTKDYIHSASSGDIDRWISLIPIPEVTSDKDVYDLASIVLEEKQWNKPQDVITARELYIQLRITILNLLRRPS</sequence>
<gene>
    <name evidence="1" type="ORF">CEUTPL_LOCUS6352</name>
</gene>